<organism evidence="10 11">
    <name type="scientific">Arenibacter certesii</name>
    <dbReference type="NCBI Taxonomy" id="228955"/>
    <lineage>
        <taxon>Bacteria</taxon>
        <taxon>Pseudomonadati</taxon>
        <taxon>Bacteroidota</taxon>
        <taxon>Flavobacteriia</taxon>
        <taxon>Flavobacteriales</taxon>
        <taxon>Flavobacteriaceae</taxon>
        <taxon>Arenibacter</taxon>
    </lineage>
</organism>
<evidence type="ECO:0000256" key="3">
    <source>
        <dbReference type="ARBA" id="ARBA00022777"/>
    </source>
</evidence>
<dbReference type="InterPro" id="IPR005929">
    <property type="entry name" value="Ribulokinase"/>
</dbReference>
<keyword evidence="3 7" id="KW-0418">Kinase</keyword>
<dbReference type="Pfam" id="PF00370">
    <property type="entry name" value="FGGY_N"/>
    <property type="match status" value="1"/>
</dbReference>
<dbReference type="RefSeq" id="WP_026812323.1">
    <property type="nucleotide sequence ID" value="NZ_BMWP01000006.1"/>
</dbReference>
<evidence type="ECO:0000259" key="9">
    <source>
        <dbReference type="Pfam" id="PF02782"/>
    </source>
</evidence>
<dbReference type="CDD" id="cd07781">
    <property type="entry name" value="ASKHA_NBD_FGGY_L-RBK"/>
    <property type="match status" value="1"/>
</dbReference>
<name>A0A918IR88_9FLAO</name>
<dbReference type="NCBIfam" id="NF003154">
    <property type="entry name" value="PRK04123.1"/>
    <property type="match status" value="1"/>
</dbReference>
<dbReference type="GO" id="GO:0005524">
    <property type="term" value="F:ATP binding"/>
    <property type="evidence" value="ECO:0007669"/>
    <property type="project" value="UniProtKB-KW"/>
</dbReference>
<dbReference type="InterPro" id="IPR000577">
    <property type="entry name" value="Carb_kinase_FGGY"/>
</dbReference>
<keyword evidence="1 7" id="KW-0808">Transferase</keyword>
<protein>
    <submittedName>
        <fullName evidence="10">Ribulokinase</fullName>
    </submittedName>
</protein>
<evidence type="ECO:0000259" key="8">
    <source>
        <dbReference type="Pfam" id="PF00370"/>
    </source>
</evidence>
<comment type="caution">
    <text evidence="10">The sequence shown here is derived from an EMBL/GenBank/DDBJ whole genome shotgun (WGS) entry which is preliminary data.</text>
</comment>
<gene>
    <name evidence="10" type="primary">araB</name>
    <name evidence="10" type="ORF">GCM10007383_11770</name>
</gene>
<dbReference type="SUPFAM" id="SSF53067">
    <property type="entry name" value="Actin-like ATPase domain"/>
    <property type="match status" value="2"/>
</dbReference>
<dbReference type="PIRSF" id="PIRSF000538">
    <property type="entry name" value="GlpK"/>
    <property type="match status" value="1"/>
</dbReference>
<keyword evidence="5" id="KW-0054">Arabinose catabolism</keyword>
<evidence type="ECO:0000256" key="4">
    <source>
        <dbReference type="ARBA" id="ARBA00022840"/>
    </source>
</evidence>
<dbReference type="PANTHER" id="PTHR43435">
    <property type="entry name" value="RIBULOKINASE"/>
    <property type="match status" value="1"/>
</dbReference>
<proteinExistence type="inferred from homology"/>
<keyword evidence="11" id="KW-1185">Reference proteome</keyword>
<dbReference type="PANTHER" id="PTHR43435:SF4">
    <property type="entry name" value="FGGY CARBOHYDRATE KINASE DOMAIN-CONTAINING PROTEIN"/>
    <property type="match status" value="1"/>
</dbReference>
<evidence type="ECO:0000256" key="6">
    <source>
        <dbReference type="ARBA" id="ARBA00023277"/>
    </source>
</evidence>
<dbReference type="Proteomes" id="UP000634668">
    <property type="component" value="Unassembled WGS sequence"/>
</dbReference>
<evidence type="ECO:0000256" key="7">
    <source>
        <dbReference type="RuleBase" id="RU003733"/>
    </source>
</evidence>
<dbReference type="InterPro" id="IPR043129">
    <property type="entry name" value="ATPase_NBD"/>
</dbReference>
<dbReference type="AlphaFoldDB" id="A0A918IR88"/>
<reference evidence="10" key="2">
    <citation type="submission" date="2020-09" db="EMBL/GenBank/DDBJ databases">
        <authorList>
            <person name="Sun Q."/>
            <person name="Kim S."/>
        </authorList>
    </citation>
    <scope>NUCLEOTIDE SEQUENCE</scope>
    <source>
        <strain evidence="10">KCTC 12113</strain>
    </source>
</reference>
<evidence type="ECO:0000256" key="1">
    <source>
        <dbReference type="ARBA" id="ARBA00022679"/>
    </source>
</evidence>
<evidence type="ECO:0000256" key="2">
    <source>
        <dbReference type="ARBA" id="ARBA00022741"/>
    </source>
</evidence>
<dbReference type="EMBL" id="BMWP01000006">
    <property type="protein sequence ID" value="GGW28126.1"/>
    <property type="molecule type" value="Genomic_DNA"/>
</dbReference>
<dbReference type="Pfam" id="PF02782">
    <property type="entry name" value="FGGY_C"/>
    <property type="match status" value="1"/>
</dbReference>
<dbReference type="PROSITE" id="PS00445">
    <property type="entry name" value="FGGY_KINASES_2"/>
    <property type="match status" value="1"/>
</dbReference>
<keyword evidence="6" id="KW-0119">Carbohydrate metabolism</keyword>
<feature type="domain" description="Carbohydrate kinase FGGY C-terminal" evidence="9">
    <location>
        <begin position="287"/>
        <end position="502"/>
    </location>
</feature>
<dbReference type="InterPro" id="IPR018485">
    <property type="entry name" value="FGGY_C"/>
</dbReference>
<keyword evidence="2" id="KW-0547">Nucleotide-binding</keyword>
<comment type="similarity">
    <text evidence="7">Belongs to the FGGY kinase family.</text>
</comment>
<dbReference type="Gene3D" id="1.20.58.2240">
    <property type="match status" value="1"/>
</dbReference>
<keyword evidence="4" id="KW-0067">ATP-binding</keyword>
<accession>A0A918IR88</accession>
<evidence type="ECO:0000313" key="10">
    <source>
        <dbReference type="EMBL" id="GGW28126.1"/>
    </source>
</evidence>
<dbReference type="GO" id="GO:0008741">
    <property type="term" value="F:ribulokinase activity"/>
    <property type="evidence" value="ECO:0007669"/>
    <property type="project" value="InterPro"/>
</dbReference>
<dbReference type="GO" id="GO:0019569">
    <property type="term" value="P:L-arabinose catabolic process to D-xylulose 5-phosphate"/>
    <property type="evidence" value="ECO:0007669"/>
    <property type="project" value="InterPro"/>
</dbReference>
<reference evidence="10" key="1">
    <citation type="journal article" date="2014" name="Int. J. Syst. Evol. Microbiol.">
        <title>Complete genome sequence of Corynebacterium casei LMG S-19264T (=DSM 44701T), isolated from a smear-ripened cheese.</title>
        <authorList>
            <consortium name="US DOE Joint Genome Institute (JGI-PGF)"/>
            <person name="Walter F."/>
            <person name="Albersmeier A."/>
            <person name="Kalinowski J."/>
            <person name="Ruckert C."/>
        </authorList>
    </citation>
    <scope>NUCLEOTIDE SEQUENCE</scope>
    <source>
        <strain evidence="10">KCTC 12113</strain>
    </source>
</reference>
<evidence type="ECO:0000256" key="5">
    <source>
        <dbReference type="ARBA" id="ARBA00022935"/>
    </source>
</evidence>
<dbReference type="GO" id="GO:0019150">
    <property type="term" value="F:D-ribulokinase activity"/>
    <property type="evidence" value="ECO:0007669"/>
    <property type="project" value="TreeGrafter"/>
</dbReference>
<sequence length="559" mass="61387">MSYVIGLDYGTDSVRAILVRCSNGEILEKSVFVYPRWEKGLYCDPEKDFYRQHPLDHLEGLQFTISELVENSKIDSHEIKAICVDTTGSSPMPVNKDGVSLALLPEFKDNPNAMMILWKDHTSIKEAAEITKLAENWGGENFTKYSGGIYSSEWFWSKILSIHRKDNEISQAAFSWMEHCDYITGVLTGLDLANLKRSRCAAGHKALWHKDWDGLPPKEFLSKLDNSLVSLRNNLYSKTYTSDMPAGYISKEWAAKLGLSHTTLIAVGTIDAHAGAVGAGIKENALVKVVGTSTCDMLIVSKDALGKKLVSGICGQVDGSILPGFFGLEAGQSAFGDVLAWFAKLVLTPAVSLIKESQLLDHRTKDALTQELMDSMIIQLSKEASDLSVEDSTVVSLDWINGRRSPYVNESLQGAIMGLKMGTQSAHIFKSLVESLCFGSRRIIDRFEEEGIHIEEVIAIGGVANKSKLVMQTMADILGRSIKTTASTQTPALGAAMYAAVASGVYPTMDGAINNMGPGFDEVYEPDLKNKKIYDAKYLLYQRLGELEEGFNARIDCTS</sequence>
<evidence type="ECO:0000313" key="11">
    <source>
        <dbReference type="Proteomes" id="UP000634668"/>
    </source>
</evidence>
<feature type="domain" description="Carbohydrate kinase FGGY N-terminal" evidence="8">
    <location>
        <begin position="3"/>
        <end position="278"/>
    </location>
</feature>
<dbReference type="InterPro" id="IPR018484">
    <property type="entry name" value="FGGY_N"/>
</dbReference>
<dbReference type="InterPro" id="IPR018483">
    <property type="entry name" value="Carb_kinase_FGGY_CS"/>
</dbReference>
<dbReference type="GO" id="GO:0005737">
    <property type="term" value="C:cytoplasm"/>
    <property type="evidence" value="ECO:0007669"/>
    <property type="project" value="TreeGrafter"/>
</dbReference>
<dbReference type="Gene3D" id="3.30.420.40">
    <property type="match status" value="1"/>
</dbReference>